<dbReference type="PANTHER" id="PTHR38098">
    <property type="entry name" value="LPS-ASSEMBLY LIPOPROTEIN LPTE"/>
    <property type="match status" value="1"/>
</dbReference>
<comment type="function">
    <text evidence="6">Together with LptD, is involved in the assembly of lipopolysaccharide (LPS) at the surface of the outer membrane. Required for the proper assembly of LptD. Binds LPS and may serve as the LPS recognition site at the outer membrane.</text>
</comment>
<dbReference type="Gene3D" id="3.30.160.150">
    <property type="entry name" value="Lipoprotein like domain"/>
    <property type="match status" value="1"/>
</dbReference>
<evidence type="ECO:0000256" key="5">
    <source>
        <dbReference type="ARBA" id="ARBA00023288"/>
    </source>
</evidence>
<evidence type="ECO:0000256" key="1">
    <source>
        <dbReference type="ARBA" id="ARBA00022729"/>
    </source>
</evidence>
<reference evidence="8" key="1">
    <citation type="journal article" date="2020" name="Int. J. Syst. Evol. Microbiol.">
        <title>Alteromonas alba sp. nov., a marine bacterium isolated from the seawater of the West Pacific Ocean.</title>
        <authorList>
            <person name="Sun C."/>
            <person name="Wu Y.-H."/>
            <person name="Xamxidin M."/>
            <person name="Cheng H."/>
            <person name="Xu X.-W."/>
        </authorList>
    </citation>
    <scope>NUCLEOTIDE SEQUENCE [LARGE SCALE GENOMIC DNA]</scope>
    <source>
        <strain evidence="8">9a2</strain>
    </source>
</reference>
<dbReference type="RefSeq" id="WP_105931170.1">
    <property type="nucleotide sequence ID" value="NZ_PVNO01000025.1"/>
</dbReference>
<evidence type="ECO:0000313" key="7">
    <source>
        <dbReference type="EMBL" id="PRO68950.1"/>
    </source>
</evidence>
<organism evidence="7 8">
    <name type="scientific">Alteromonas gracilis</name>
    <dbReference type="NCBI Taxonomy" id="1479524"/>
    <lineage>
        <taxon>Bacteria</taxon>
        <taxon>Pseudomonadati</taxon>
        <taxon>Pseudomonadota</taxon>
        <taxon>Gammaproteobacteria</taxon>
        <taxon>Alteromonadales</taxon>
        <taxon>Alteromonadaceae</taxon>
        <taxon>Alteromonas/Salinimonas group</taxon>
        <taxon>Alteromonas</taxon>
    </lineage>
</organism>
<keyword evidence="4 6" id="KW-0998">Cell outer membrane</keyword>
<evidence type="ECO:0000256" key="6">
    <source>
        <dbReference type="HAMAP-Rule" id="MF_01186"/>
    </source>
</evidence>
<name>A0ABX5CND9_9ALTE</name>
<evidence type="ECO:0000256" key="3">
    <source>
        <dbReference type="ARBA" id="ARBA00023139"/>
    </source>
</evidence>
<dbReference type="EMBL" id="PVNO01000025">
    <property type="protein sequence ID" value="PRO68950.1"/>
    <property type="molecule type" value="Genomic_DNA"/>
</dbReference>
<proteinExistence type="inferred from homology"/>
<comment type="subcellular location">
    <subcellularLocation>
        <location evidence="6">Cell outer membrane</location>
        <topology evidence="6">Lipid-anchor</topology>
    </subcellularLocation>
</comment>
<comment type="caution">
    <text evidence="7">The sequence shown here is derived from an EMBL/GenBank/DDBJ whole genome shotgun (WGS) entry which is preliminary data.</text>
</comment>
<dbReference type="PROSITE" id="PS51257">
    <property type="entry name" value="PROKAR_LIPOPROTEIN"/>
    <property type="match status" value="1"/>
</dbReference>
<evidence type="ECO:0000256" key="4">
    <source>
        <dbReference type="ARBA" id="ARBA00023237"/>
    </source>
</evidence>
<sequence>MKKHLQFAAVVMSMVLVTGCGFHLRSSPSLPDDVNTVVIESARAHAPLARALNKRLNVYGLNRVDVSDSASSSQNINIYLLPEKLERQLLSVYPSGQVAEYELIYVVRYRVQFPGKEAVLAQFEVVRDYQDDPDQVLAKSRELDLMLSEMRDEAADIMIRRLSSQATAAPALSTNQP</sequence>
<gene>
    <name evidence="6" type="primary">lptE</name>
    <name evidence="7" type="ORF">C6Y39_10345</name>
</gene>
<dbReference type="Pfam" id="PF04390">
    <property type="entry name" value="LptE"/>
    <property type="match status" value="1"/>
</dbReference>
<keyword evidence="1 6" id="KW-0732">Signal</keyword>
<accession>A0ABX5CND9</accession>
<dbReference type="HAMAP" id="MF_01186">
    <property type="entry name" value="LPS_assembly_LptE"/>
    <property type="match status" value="1"/>
</dbReference>
<keyword evidence="2 6" id="KW-0472">Membrane</keyword>
<dbReference type="InterPro" id="IPR007485">
    <property type="entry name" value="LPS_assembly_LptE"/>
</dbReference>
<evidence type="ECO:0000313" key="8">
    <source>
        <dbReference type="Proteomes" id="UP000239539"/>
    </source>
</evidence>
<dbReference type="Proteomes" id="UP000239539">
    <property type="component" value="Unassembled WGS sequence"/>
</dbReference>
<evidence type="ECO:0000256" key="2">
    <source>
        <dbReference type="ARBA" id="ARBA00023136"/>
    </source>
</evidence>
<dbReference type="PANTHER" id="PTHR38098:SF1">
    <property type="entry name" value="LPS-ASSEMBLY LIPOPROTEIN LPTE"/>
    <property type="match status" value="1"/>
</dbReference>
<comment type="similarity">
    <text evidence="6">Belongs to the LptE lipoprotein family.</text>
</comment>
<keyword evidence="8" id="KW-1185">Reference proteome</keyword>
<comment type="subunit">
    <text evidence="6">Component of the lipopolysaccharide transport and assembly complex. Interacts with LptD.</text>
</comment>
<keyword evidence="5 6" id="KW-0449">Lipoprotein</keyword>
<protein>
    <recommendedName>
        <fullName evidence="6">LPS-assembly lipoprotein LptE</fullName>
    </recommendedName>
</protein>
<keyword evidence="3 6" id="KW-0564">Palmitate</keyword>